<dbReference type="InterPro" id="IPR011989">
    <property type="entry name" value="ARM-like"/>
</dbReference>
<dbReference type="Proteomes" id="UP000232060">
    <property type="component" value="Unassembled WGS sequence"/>
</dbReference>
<protein>
    <recommendedName>
        <fullName evidence="8">Deca-heme c-type cytochrome</fullName>
    </recommendedName>
</protein>
<dbReference type="Pfam" id="PF09699">
    <property type="entry name" value="Paired_CXXCH_1"/>
    <property type="match status" value="1"/>
</dbReference>
<feature type="domain" description="Cytochrome c-552/4" evidence="5">
    <location>
        <begin position="175"/>
        <end position="214"/>
    </location>
</feature>
<feature type="domain" description="Doubled CXXCH motif" evidence="4">
    <location>
        <begin position="314"/>
        <end position="344"/>
    </location>
</feature>
<dbReference type="SUPFAM" id="SSF48695">
    <property type="entry name" value="Multiheme cytochromes"/>
    <property type="match status" value="1"/>
</dbReference>
<feature type="domain" description="Cytochrome c-552/4" evidence="5">
    <location>
        <begin position="42"/>
        <end position="68"/>
    </location>
</feature>
<name>A0A2M8H8U8_9GAMM</name>
<dbReference type="OrthoDB" id="9814800at2"/>
<evidence type="ECO:0000313" key="6">
    <source>
        <dbReference type="EMBL" id="PJC92950.1"/>
    </source>
</evidence>
<dbReference type="InterPro" id="IPR051829">
    <property type="entry name" value="Multiheme_Cytochr_ET"/>
</dbReference>
<dbReference type="InterPro" id="IPR023155">
    <property type="entry name" value="Cyt_c-552/4"/>
</dbReference>
<dbReference type="Pfam" id="PF14559">
    <property type="entry name" value="TPR_19"/>
    <property type="match status" value="1"/>
</dbReference>
<gene>
    <name evidence="6" type="ORF">CUC44_12235</name>
</gene>
<dbReference type="Pfam" id="PF13646">
    <property type="entry name" value="HEAT_2"/>
    <property type="match status" value="1"/>
</dbReference>
<dbReference type="Pfam" id="PF13432">
    <property type="entry name" value="TPR_16"/>
    <property type="match status" value="1"/>
</dbReference>
<evidence type="ECO:0000256" key="3">
    <source>
        <dbReference type="SAM" id="SignalP"/>
    </source>
</evidence>
<keyword evidence="2" id="KW-0802">TPR repeat</keyword>
<evidence type="ECO:0000259" key="4">
    <source>
        <dbReference type="Pfam" id="PF09699"/>
    </source>
</evidence>
<dbReference type="InterPro" id="IPR011990">
    <property type="entry name" value="TPR-like_helical_dom_sf"/>
</dbReference>
<organism evidence="6 7">
    <name type="scientific">Aeromonas lusitana</name>
    <dbReference type="NCBI Taxonomy" id="931529"/>
    <lineage>
        <taxon>Bacteria</taxon>
        <taxon>Pseudomonadati</taxon>
        <taxon>Pseudomonadota</taxon>
        <taxon>Gammaproteobacteria</taxon>
        <taxon>Aeromonadales</taxon>
        <taxon>Aeromonadaceae</taxon>
        <taxon>Aeromonas</taxon>
    </lineage>
</organism>
<dbReference type="Pfam" id="PF07721">
    <property type="entry name" value="TPR_4"/>
    <property type="match status" value="1"/>
</dbReference>
<comment type="caution">
    <text evidence="6">The sequence shown here is derived from an EMBL/GenBank/DDBJ whole genome shotgun (WGS) entry which is preliminary data.</text>
</comment>
<feature type="repeat" description="TPR" evidence="2">
    <location>
        <begin position="577"/>
        <end position="610"/>
    </location>
</feature>
<dbReference type="InterPro" id="IPR010177">
    <property type="entry name" value="Paired_CXXCH_1"/>
</dbReference>
<evidence type="ECO:0008006" key="8">
    <source>
        <dbReference type="Google" id="ProtNLM"/>
    </source>
</evidence>
<dbReference type="InterPro" id="IPR019734">
    <property type="entry name" value="TPR_rpt"/>
</dbReference>
<dbReference type="PROSITE" id="PS50005">
    <property type="entry name" value="TPR"/>
    <property type="match status" value="1"/>
</dbReference>
<sequence>MAMLLAGLWGWLLFVATPALAEPGQSPALATEPSGYAPEASCLDCHESQVAQWKQSDHAWAMRHATPDNVLGDFKDASFDEAGVKASFFRKGDAFFANLEGEDGKPADVKILYTFGHYPLQQYLVELSRGRLQALTLAWDSRPKEEGGQRWFSLYPGQRFATSDPLHWTGRYQNWNAMCADCHSTALSKGYDDKSDSFSTSWHEQTVGCQACHGPSQSHVTWANQRKAGGTAKAPDDHYGLGVDTKALGSKGQVEQCAFCHSRRQGLGTGQQPGHPQLDQSLPTTLRASLYHADGQIDGEVYEFDSFTQSKMFAAGVGCSDCHNPHSTKIKLEGNGLCVQCHNPQPPTSRFPSLQAKEYDSQAHHHHEPGSAGAQCVNCHMPTKTYMVVDPRRDHSLRIPRPDLAAKTASPDACTSCHQGNQPEWAAKAIDIWYEKPQRPAHYGESFQVVRTGQGNALELLGALLTDKEKAAIVRATAAEQLADLGLPALPSLRLALKDESALVRAYAISGFANTPPMARQDDLLPLLQDPSLAVRDEAIRALADMPPDSLPEAERARFQTLLADYERRLRGNADLPGGRLNLAVLLTRQGRQQEAMAEYREALRMDPYFVPARVNLVTLASAAQQLDEAEALLREGLALDKMPTPDHGNLAYMLALLLVERGKTEEAVNWLDKAASELPGNVRIRYNQGLLLSQLNRRDEALAALRAGLEQAPEDPDLLYTLIYLHAIAGEQEEAFGYVKRMRKAAPQDPRLLAIEPYWTK</sequence>
<feature type="chain" id="PRO_5014721371" description="Deca-heme c-type cytochrome" evidence="3">
    <location>
        <begin position="22"/>
        <end position="762"/>
    </location>
</feature>
<accession>A0A2M8H8U8</accession>
<dbReference type="SUPFAM" id="SSF48452">
    <property type="entry name" value="TPR-like"/>
    <property type="match status" value="1"/>
</dbReference>
<dbReference type="Pfam" id="PF13435">
    <property type="entry name" value="Cytochrome_C554"/>
    <property type="match status" value="2"/>
</dbReference>
<keyword evidence="1 3" id="KW-0732">Signal</keyword>
<dbReference type="PANTHER" id="PTHR35038">
    <property type="entry name" value="DISSIMILATORY SULFITE REDUCTASE SIRA"/>
    <property type="match status" value="1"/>
</dbReference>
<dbReference type="Gene3D" id="1.25.40.10">
    <property type="entry name" value="Tetratricopeptide repeat domain"/>
    <property type="match status" value="1"/>
</dbReference>
<reference evidence="6 7" key="1">
    <citation type="submission" date="2017-11" db="EMBL/GenBank/DDBJ databases">
        <title>Draft genome sequence of environmental isolate Aeromonas lusitania sp. nov. MDC 2473.</title>
        <authorList>
            <person name="Colston S.M."/>
            <person name="Navarro A."/>
            <person name="Martinez-Murcia A.J."/>
            <person name="Graf J."/>
        </authorList>
    </citation>
    <scope>NUCLEOTIDE SEQUENCE [LARGE SCALE GENOMIC DNA]</scope>
    <source>
        <strain evidence="6 7">MDC 2473</strain>
    </source>
</reference>
<dbReference type="GO" id="GO:0042802">
    <property type="term" value="F:identical protein binding"/>
    <property type="evidence" value="ECO:0007669"/>
    <property type="project" value="InterPro"/>
</dbReference>
<evidence type="ECO:0000259" key="5">
    <source>
        <dbReference type="Pfam" id="PF13435"/>
    </source>
</evidence>
<dbReference type="SMART" id="SM00028">
    <property type="entry name" value="TPR"/>
    <property type="match status" value="4"/>
</dbReference>
<feature type="signal peptide" evidence="3">
    <location>
        <begin position="1"/>
        <end position="21"/>
    </location>
</feature>
<keyword evidence="7" id="KW-1185">Reference proteome</keyword>
<dbReference type="Gene3D" id="1.10.1130.10">
    <property type="entry name" value="Flavocytochrome C3, Chain A"/>
    <property type="match status" value="2"/>
</dbReference>
<dbReference type="AlphaFoldDB" id="A0A2M8H8U8"/>
<evidence type="ECO:0000256" key="1">
    <source>
        <dbReference type="ARBA" id="ARBA00022729"/>
    </source>
</evidence>
<dbReference type="InterPro" id="IPR011717">
    <property type="entry name" value="TPR-4"/>
</dbReference>
<dbReference type="InterPro" id="IPR036280">
    <property type="entry name" value="Multihaem_cyt_sf"/>
</dbReference>
<evidence type="ECO:0000256" key="2">
    <source>
        <dbReference type="PROSITE-ProRule" id="PRU00339"/>
    </source>
</evidence>
<dbReference type="CDD" id="cd08168">
    <property type="entry name" value="Cytochrom_C3"/>
    <property type="match status" value="1"/>
</dbReference>
<evidence type="ECO:0000313" key="7">
    <source>
        <dbReference type="Proteomes" id="UP000232060"/>
    </source>
</evidence>
<dbReference type="EMBL" id="PGCP01000018">
    <property type="protein sequence ID" value="PJC92950.1"/>
    <property type="molecule type" value="Genomic_DNA"/>
</dbReference>
<proteinExistence type="predicted"/>
<dbReference type="Gene3D" id="1.25.10.10">
    <property type="entry name" value="Leucine-rich Repeat Variant"/>
    <property type="match status" value="1"/>
</dbReference>
<dbReference type="PANTHER" id="PTHR35038:SF8">
    <property type="entry name" value="C-TYPE POLYHEME CYTOCHROME OMCC"/>
    <property type="match status" value="1"/>
</dbReference>